<dbReference type="AlphaFoldDB" id="A0A5E4FRP0"/>
<accession>A0A5E4FRP0</accession>
<evidence type="ECO:0000313" key="1">
    <source>
        <dbReference type="EMBL" id="VVA30162.1"/>
    </source>
</evidence>
<dbReference type="EMBL" id="CABIKO010000182">
    <property type="protein sequence ID" value="VVA30162.1"/>
    <property type="molecule type" value="Genomic_DNA"/>
</dbReference>
<protein>
    <submittedName>
        <fullName evidence="1">PREDICTED: At2g29880</fullName>
    </submittedName>
</protein>
<dbReference type="InParanoid" id="A0A5E4FRP0"/>
<organism evidence="1 2">
    <name type="scientific">Prunus dulcis</name>
    <name type="common">Almond</name>
    <name type="synonym">Amygdalus dulcis</name>
    <dbReference type="NCBI Taxonomy" id="3755"/>
    <lineage>
        <taxon>Eukaryota</taxon>
        <taxon>Viridiplantae</taxon>
        <taxon>Streptophyta</taxon>
        <taxon>Embryophyta</taxon>
        <taxon>Tracheophyta</taxon>
        <taxon>Spermatophyta</taxon>
        <taxon>Magnoliopsida</taxon>
        <taxon>eudicotyledons</taxon>
        <taxon>Gunneridae</taxon>
        <taxon>Pentapetalae</taxon>
        <taxon>rosids</taxon>
        <taxon>fabids</taxon>
        <taxon>Rosales</taxon>
        <taxon>Rosaceae</taxon>
        <taxon>Amygdaloideae</taxon>
        <taxon>Amygdaleae</taxon>
        <taxon>Prunus</taxon>
    </lineage>
</organism>
<dbReference type="OMA" id="IRRDDAN"/>
<dbReference type="PANTHER" id="PTHR46250:SF15">
    <property type="entry name" value="OS01G0523800 PROTEIN"/>
    <property type="match status" value="1"/>
</dbReference>
<dbReference type="Gramene" id="VVA30162">
    <property type="protein sequence ID" value="VVA30162"/>
    <property type="gene ID" value="Prudul26B023786"/>
</dbReference>
<gene>
    <name evidence="1" type="ORF">ALMOND_2B023786</name>
</gene>
<dbReference type="PANTHER" id="PTHR46250">
    <property type="entry name" value="MYB/SANT-LIKE DNA-BINDING DOMAIN PROTEIN-RELATED"/>
    <property type="match status" value="1"/>
</dbReference>
<dbReference type="Proteomes" id="UP000327085">
    <property type="component" value="Chromosome 5"/>
</dbReference>
<evidence type="ECO:0000313" key="2">
    <source>
        <dbReference type="Proteomes" id="UP000327085"/>
    </source>
</evidence>
<proteinExistence type="predicted"/>
<sequence length="191" mass="21935">MMLVCDRRVYDEWVKKRKEASGLYGRSFPFYYIFGEIYGKGHPIGANVGNADDDEEEIRRDDANIDQTLCEDNNFDENVNMNVDKNMESEFDDESKVMEEVRKGFGSMAAFIETMSSKIDVLIKILSPDKKMGELQAKLDGELSKIEGLTGLQVFQATNILATNHDLLRVFFIIFDERKKIYVTNLLEYGL</sequence>
<reference evidence="2" key="1">
    <citation type="journal article" date="2020" name="Plant J.">
        <title>Transposons played a major role in the diversification between the closely related almond and peach genomes: results from the almond genome sequence.</title>
        <authorList>
            <person name="Alioto T."/>
            <person name="Alexiou K.G."/>
            <person name="Bardil A."/>
            <person name="Barteri F."/>
            <person name="Castanera R."/>
            <person name="Cruz F."/>
            <person name="Dhingra A."/>
            <person name="Duval H."/>
            <person name="Fernandez I Marti A."/>
            <person name="Frias L."/>
            <person name="Galan B."/>
            <person name="Garcia J.L."/>
            <person name="Howad W."/>
            <person name="Gomez-Garrido J."/>
            <person name="Gut M."/>
            <person name="Julca I."/>
            <person name="Morata J."/>
            <person name="Puigdomenech P."/>
            <person name="Ribeca P."/>
            <person name="Rubio Cabetas M.J."/>
            <person name="Vlasova A."/>
            <person name="Wirthensohn M."/>
            <person name="Garcia-Mas J."/>
            <person name="Gabaldon T."/>
            <person name="Casacuberta J.M."/>
            <person name="Arus P."/>
        </authorList>
    </citation>
    <scope>NUCLEOTIDE SEQUENCE [LARGE SCALE GENOMIC DNA]</scope>
    <source>
        <strain evidence="2">cv. Texas</strain>
    </source>
</reference>
<name>A0A5E4FRP0_PRUDU</name>